<comment type="similarity">
    <text evidence="2">Belongs to the mycobacterial A85 antigen family.</text>
</comment>
<evidence type="ECO:0000256" key="5">
    <source>
        <dbReference type="ARBA" id="ARBA00022729"/>
    </source>
</evidence>
<dbReference type="GO" id="GO:0016747">
    <property type="term" value="F:acyltransferase activity, transferring groups other than amino-acyl groups"/>
    <property type="evidence" value="ECO:0007669"/>
    <property type="project" value="TreeGrafter"/>
</dbReference>
<protein>
    <submittedName>
        <fullName evidence="8">Antigen 85-C</fullName>
    </submittedName>
</protein>
<keyword evidence="3" id="KW-0964">Secreted</keyword>
<organism evidence="8 9">
    <name type="scientific">Mycolicibacterium fortuitum subsp. fortuitum DSM 46621 = ATCC 6841 = JCM 6387</name>
    <dbReference type="NCBI Taxonomy" id="1214102"/>
    <lineage>
        <taxon>Bacteria</taxon>
        <taxon>Bacillati</taxon>
        <taxon>Actinomycetota</taxon>
        <taxon>Actinomycetes</taxon>
        <taxon>Mycobacteriales</taxon>
        <taxon>Mycobacteriaceae</taxon>
        <taxon>Mycolicibacterium</taxon>
    </lineage>
</organism>
<evidence type="ECO:0000256" key="4">
    <source>
        <dbReference type="ARBA" id="ARBA00022679"/>
    </source>
</evidence>
<dbReference type="SUPFAM" id="SSF53474">
    <property type="entry name" value="alpha/beta-Hydrolases"/>
    <property type="match status" value="1"/>
</dbReference>
<dbReference type="Pfam" id="PF00756">
    <property type="entry name" value="Esterase"/>
    <property type="match status" value="1"/>
</dbReference>
<feature type="signal peptide" evidence="7">
    <location>
        <begin position="1"/>
        <end position="21"/>
    </location>
</feature>
<dbReference type="Proteomes" id="UP000006043">
    <property type="component" value="Unassembled WGS sequence"/>
</dbReference>
<evidence type="ECO:0000256" key="1">
    <source>
        <dbReference type="ARBA" id="ARBA00004613"/>
    </source>
</evidence>
<evidence type="ECO:0000313" key="9">
    <source>
        <dbReference type="Proteomes" id="UP000006043"/>
    </source>
</evidence>
<proteinExistence type="inferred from homology"/>
<reference evidence="8 9" key="1">
    <citation type="journal article" date="2012" name="J. Bacteriol.">
        <title>Complete Genome Sequence of Mycobacterium fortuitum subsp. fortuitum Type Strain DSM46621.</title>
        <authorList>
            <person name="Ho Y.S."/>
            <person name="Adroub S.A."/>
            <person name="Aleisa F."/>
            <person name="Mahmood H."/>
            <person name="Othoum G."/>
            <person name="Rashid F."/>
            <person name="Zaher M."/>
            <person name="Ali S."/>
            <person name="Bitter W."/>
            <person name="Pain A."/>
            <person name="Abdallah A.M."/>
        </authorList>
    </citation>
    <scope>NUCLEOTIDE SEQUENCE [LARGE SCALE GENOMIC DNA]</scope>
    <source>
        <strain evidence="9">DSM46621</strain>
    </source>
</reference>
<dbReference type="AlphaFoldDB" id="K0V881"/>
<dbReference type="HOGENOM" id="CLU_026624_3_1_11"/>
<evidence type="ECO:0000256" key="7">
    <source>
        <dbReference type="SAM" id="SignalP"/>
    </source>
</evidence>
<dbReference type="Gene3D" id="3.40.50.1820">
    <property type="entry name" value="alpha/beta hydrolase"/>
    <property type="match status" value="1"/>
</dbReference>
<dbReference type="FunFam" id="3.40.50.1820:FF:000086">
    <property type="entry name" value="Diacylglycerol acyltransferase/mycolyltransferase Ag85C"/>
    <property type="match status" value="1"/>
</dbReference>
<keyword evidence="6" id="KW-0012">Acyltransferase</keyword>
<feature type="chain" id="PRO_5003842564" evidence="7">
    <location>
        <begin position="22"/>
        <end position="428"/>
    </location>
</feature>
<comment type="subcellular location">
    <subcellularLocation>
        <location evidence="1">Secreted</location>
    </subcellularLocation>
</comment>
<evidence type="ECO:0000313" key="8">
    <source>
        <dbReference type="EMBL" id="EJZ15226.1"/>
    </source>
</evidence>
<gene>
    <name evidence="8" type="ORF">MFORT_05814</name>
</gene>
<comment type="caution">
    <text evidence="8">The sequence shown here is derived from an EMBL/GenBank/DDBJ whole genome shotgun (WGS) entry which is preliminary data.</text>
</comment>
<dbReference type="PATRIC" id="fig|1214102.3.peg.1161"/>
<dbReference type="GO" id="GO:0005576">
    <property type="term" value="C:extracellular region"/>
    <property type="evidence" value="ECO:0007669"/>
    <property type="project" value="UniProtKB-SubCell"/>
</dbReference>
<dbReference type="InterPro" id="IPR029058">
    <property type="entry name" value="AB_hydrolase_fold"/>
</dbReference>
<dbReference type="PANTHER" id="PTHR48098">
    <property type="entry name" value="ENTEROCHELIN ESTERASE-RELATED"/>
    <property type="match status" value="1"/>
</dbReference>
<dbReference type="InterPro" id="IPR000801">
    <property type="entry name" value="Esterase-like"/>
</dbReference>
<evidence type="ECO:0000256" key="6">
    <source>
        <dbReference type="ARBA" id="ARBA00023315"/>
    </source>
</evidence>
<dbReference type="PANTHER" id="PTHR48098:SF1">
    <property type="entry name" value="DIACYLGLYCEROL ACYLTRANSFERASE_MYCOLYLTRANSFERASE AG85A"/>
    <property type="match status" value="1"/>
</dbReference>
<sequence>MSRRVAAAAITGLMLPGLVMAAPAPTAGAYSRDGLPVERLQVPSASMGRDITVQFQGGGPHALYLLDGLRAQDDANGWDINTAAFEWFYKSGISVVMPVGGQSSFYSDWYRPAAGSAGTTTYKWETFLTQELPAYLAAKRDVSPTGNAVVGLSMSGGAALTLAIWHPAQFIFAGALSGFLNPSQGLWPTMIGFAMKDAGGYNPTDMWGISNDPAWRRNDPMVNINRLVANNTAIWVYCGNGVPSELDDPGGNFGTLYSAQFLENITINSNKEFQQKYVAAGGRNAKFDFPPNGTHNWNYWGSQLQQMKPDLLRVLSQNAAAAAAPPPAAPAPAVPGQVPPAVPGQVAPVLPGQVAQVPGQVAQVPGQVAQVPGQVAQVPGVAAAPALPGQVPGVAGVPRVAGVPGVAPAPVAPVSPGLQTVPVALPRA</sequence>
<evidence type="ECO:0000256" key="3">
    <source>
        <dbReference type="ARBA" id="ARBA00022525"/>
    </source>
</evidence>
<accession>K0V881</accession>
<dbReference type="GO" id="GO:0035375">
    <property type="term" value="F:zymogen binding"/>
    <property type="evidence" value="ECO:0007669"/>
    <property type="project" value="UniProtKB-ARBA"/>
</dbReference>
<dbReference type="InterPro" id="IPR050583">
    <property type="entry name" value="Mycobacterial_A85_antigen"/>
</dbReference>
<keyword evidence="4" id="KW-0808">Transferase</keyword>
<name>K0V881_MYCFO</name>
<keyword evidence="5 7" id="KW-0732">Signal</keyword>
<dbReference type="EMBL" id="ALQB01000015">
    <property type="protein sequence ID" value="EJZ15226.1"/>
    <property type="molecule type" value="Genomic_DNA"/>
</dbReference>
<evidence type="ECO:0000256" key="2">
    <source>
        <dbReference type="ARBA" id="ARBA00005874"/>
    </source>
</evidence>